<evidence type="ECO:0008006" key="3">
    <source>
        <dbReference type="Google" id="ProtNLM"/>
    </source>
</evidence>
<proteinExistence type="predicted"/>
<reference evidence="1 2" key="1">
    <citation type="journal article" date="2011" name="J. Bacteriol.">
        <title>Genome sequence of Chthoniobacter flavus Ellin428, an aerobic heterotrophic soil bacterium.</title>
        <authorList>
            <person name="Kant R."/>
            <person name="van Passel M.W."/>
            <person name="Palva A."/>
            <person name="Lucas S."/>
            <person name="Lapidus A."/>
            <person name="Glavina Del Rio T."/>
            <person name="Dalin E."/>
            <person name="Tice H."/>
            <person name="Bruce D."/>
            <person name="Goodwin L."/>
            <person name="Pitluck S."/>
            <person name="Larimer F.W."/>
            <person name="Land M.L."/>
            <person name="Hauser L."/>
            <person name="Sangwan P."/>
            <person name="de Vos W.M."/>
            <person name="Janssen P.H."/>
            <person name="Smidt H."/>
        </authorList>
    </citation>
    <scope>NUCLEOTIDE SEQUENCE [LARGE SCALE GENOMIC DNA]</scope>
    <source>
        <strain evidence="1 2">Ellin428</strain>
    </source>
</reference>
<dbReference type="EMBL" id="ABVL01000008">
    <property type="protein sequence ID" value="EDY19477.1"/>
    <property type="molecule type" value="Genomic_DNA"/>
</dbReference>
<protein>
    <recommendedName>
        <fullName evidence="3">Plasmid stabilization system</fullName>
    </recommendedName>
</protein>
<dbReference type="AlphaFoldDB" id="B4D2N7"/>
<dbReference type="Proteomes" id="UP000005824">
    <property type="component" value="Unassembled WGS sequence"/>
</dbReference>
<dbReference type="InterPro" id="IPR035093">
    <property type="entry name" value="RelE/ParE_toxin_dom_sf"/>
</dbReference>
<keyword evidence="2" id="KW-1185">Reference proteome</keyword>
<sequence>MGGYEVFMHLTVLESVPKSGAQRQRIMNFIRSLREKPDTPGDFLDKDTSLRVRQVKIVGDYAITYWVDAPVKAVMVVDVRLADN</sequence>
<gene>
    <name evidence="1" type="ORF">CfE428DRAFT_3162</name>
</gene>
<evidence type="ECO:0000313" key="1">
    <source>
        <dbReference type="EMBL" id="EDY19477.1"/>
    </source>
</evidence>
<dbReference type="STRING" id="497964.CfE428DRAFT_3162"/>
<evidence type="ECO:0000313" key="2">
    <source>
        <dbReference type="Proteomes" id="UP000005824"/>
    </source>
</evidence>
<organism evidence="1 2">
    <name type="scientific">Chthoniobacter flavus Ellin428</name>
    <dbReference type="NCBI Taxonomy" id="497964"/>
    <lineage>
        <taxon>Bacteria</taxon>
        <taxon>Pseudomonadati</taxon>
        <taxon>Verrucomicrobiota</taxon>
        <taxon>Spartobacteria</taxon>
        <taxon>Chthoniobacterales</taxon>
        <taxon>Chthoniobacteraceae</taxon>
        <taxon>Chthoniobacter</taxon>
    </lineage>
</organism>
<dbReference type="Gene3D" id="3.30.2310.20">
    <property type="entry name" value="RelE-like"/>
    <property type="match status" value="1"/>
</dbReference>
<name>B4D2N7_9BACT</name>
<comment type="caution">
    <text evidence="1">The sequence shown here is derived from an EMBL/GenBank/DDBJ whole genome shotgun (WGS) entry which is preliminary data.</text>
</comment>
<dbReference type="InParanoid" id="B4D2N7"/>
<accession>B4D2N7</accession>